<evidence type="ECO:0000256" key="2">
    <source>
        <dbReference type="ARBA" id="ARBA00022857"/>
    </source>
</evidence>
<dbReference type="PANTHER" id="PTHR43827:SF3">
    <property type="entry name" value="NADP-DEPENDENT OXIDOREDUCTASE DOMAIN-CONTAINING PROTEIN"/>
    <property type="match status" value="1"/>
</dbReference>
<keyword evidence="3" id="KW-0560">Oxidoreductase</keyword>
<evidence type="ECO:0000313" key="5">
    <source>
        <dbReference type="Proteomes" id="UP000694941"/>
    </source>
</evidence>
<feature type="domain" description="NADP-dependent oxidoreductase" evidence="4">
    <location>
        <begin position="41"/>
        <end position="177"/>
    </location>
</feature>
<keyword evidence="2" id="KW-0521">NADP</keyword>
<dbReference type="InterPro" id="IPR020471">
    <property type="entry name" value="AKR"/>
</dbReference>
<accession>A0ABM1S2U1</accession>
<keyword evidence="5" id="KW-1185">Reference proteome</keyword>
<dbReference type="Pfam" id="PF00248">
    <property type="entry name" value="Aldo_ket_red"/>
    <property type="match status" value="1"/>
</dbReference>
<gene>
    <name evidence="6" type="primary">LOC106478616</name>
</gene>
<dbReference type="PANTHER" id="PTHR43827">
    <property type="entry name" value="2,5-DIKETO-D-GLUCONIC ACID REDUCTASE"/>
    <property type="match status" value="1"/>
</dbReference>
<sequence>MILSIEFFVKKAGRKWSLFTEKVHCATILGVKTQKPLFGGKLKGKLKAIGVSNYLVPHLDEMLKYCTVLPSVLQVEYHPHLVQQQLLQYCTDHRIHVQAYSSLGAASGCEKLLSEPILLEIARKYSKTPAQVLLRWATQHGLSVIPKTTQPKRLEENADIFDFDLLYEDMNNLNSLDKQTHYCWDPSSIL</sequence>
<evidence type="ECO:0000256" key="3">
    <source>
        <dbReference type="ARBA" id="ARBA00023002"/>
    </source>
</evidence>
<dbReference type="Gene3D" id="3.20.20.100">
    <property type="entry name" value="NADP-dependent oxidoreductase domain"/>
    <property type="match status" value="1"/>
</dbReference>
<evidence type="ECO:0000256" key="1">
    <source>
        <dbReference type="ARBA" id="ARBA00007905"/>
    </source>
</evidence>
<dbReference type="Proteomes" id="UP000694941">
    <property type="component" value="Unplaced"/>
</dbReference>
<dbReference type="PRINTS" id="PR00069">
    <property type="entry name" value="ALDKETRDTASE"/>
</dbReference>
<dbReference type="RefSeq" id="XP_022237946.1">
    <property type="nucleotide sequence ID" value="XM_022382238.1"/>
</dbReference>
<dbReference type="SUPFAM" id="SSF51430">
    <property type="entry name" value="NAD(P)-linked oxidoreductase"/>
    <property type="match status" value="1"/>
</dbReference>
<proteinExistence type="inferred from homology"/>
<dbReference type="PROSITE" id="PS00063">
    <property type="entry name" value="ALDOKETO_REDUCTASE_3"/>
    <property type="match status" value="1"/>
</dbReference>
<comment type="similarity">
    <text evidence="1">Belongs to the aldo/keto reductase family.</text>
</comment>
<name>A0ABM1S2U1_LIMPO</name>
<evidence type="ECO:0000313" key="6">
    <source>
        <dbReference type="RefSeq" id="XP_022237946.1"/>
    </source>
</evidence>
<reference evidence="6" key="1">
    <citation type="submission" date="2025-08" db="UniProtKB">
        <authorList>
            <consortium name="RefSeq"/>
        </authorList>
    </citation>
    <scope>IDENTIFICATION</scope>
    <source>
        <tissue evidence="6">Muscle</tissue>
    </source>
</reference>
<evidence type="ECO:0000259" key="4">
    <source>
        <dbReference type="Pfam" id="PF00248"/>
    </source>
</evidence>
<dbReference type="InterPro" id="IPR018170">
    <property type="entry name" value="Aldo/ket_reductase_CS"/>
</dbReference>
<organism evidence="5 6">
    <name type="scientific">Limulus polyphemus</name>
    <name type="common">Atlantic horseshoe crab</name>
    <dbReference type="NCBI Taxonomy" id="6850"/>
    <lineage>
        <taxon>Eukaryota</taxon>
        <taxon>Metazoa</taxon>
        <taxon>Ecdysozoa</taxon>
        <taxon>Arthropoda</taxon>
        <taxon>Chelicerata</taxon>
        <taxon>Merostomata</taxon>
        <taxon>Xiphosura</taxon>
        <taxon>Limulidae</taxon>
        <taxon>Limulus</taxon>
    </lineage>
</organism>
<dbReference type="InterPro" id="IPR036812">
    <property type="entry name" value="NAD(P)_OxRdtase_dom_sf"/>
</dbReference>
<dbReference type="GeneID" id="106478616"/>
<protein>
    <submittedName>
        <fullName evidence="6">Uncharacterized protein LOC106478616 isoform X2</fullName>
    </submittedName>
</protein>
<dbReference type="InterPro" id="IPR023210">
    <property type="entry name" value="NADP_OxRdtase_dom"/>
</dbReference>